<proteinExistence type="predicted"/>
<dbReference type="CDD" id="cd00093">
    <property type="entry name" value="HTH_XRE"/>
    <property type="match status" value="1"/>
</dbReference>
<dbReference type="SUPFAM" id="SSF47413">
    <property type="entry name" value="lambda repressor-like DNA-binding domains"/>
    <property type="match status" value="1"/>
</dbReference>
<name>A0A6G9VUL0_9BACT</name>
<gene>
    <name evidence="1" type="ORF">FA584_10590</name>
</gene>
<dbReference type="EMBL" id="CP039734">
    <property type="protein sequence ID" value="QIR76617.1"/>
    <property type="molecule type" value="Genomic_DNA"/>
</dbReference>
<reference evidence="1 2" key="1">
    <citation type="journal article" date="2017" name="Environ. Sci. Technol.">
        <title>Organohalide Respiration with Chlorinated Ethenes under Low pH Conditions.</title>
        <authorList>
            <person name="Yang Y."/>
            <person name="Capiro N.L."/>
            <person name="Marcet T.F."/>
            <person name="Yan J."/>
            <person name="Pennell K.D."/>
            <person name="Loffler F.E."/>
        </authorList>
    </citation>
    <scope>NUCLEOTIDE SEQUENCE [LARGE SCALE GENOMIC DNA]</scope>
    <source>
        <strain evidence="1 2">ACSDCE</strain>
    </source>
</reference>
<dbReference type="RefSeq" id="WP_167750209.1">
    <property type="nucleotide sequence ID" value="NZ_CP039734.2"/>
</dbReference>
<dbReference type="Pfam" id="PF01381">
    <property type="entry name" value="HTH_3"/>
    <property type="match status" value="1"/>
</dbReference>
<sequence length="85" mass="10043">MTKILDHYCIEKFHYKIGKNVKRLRERKGYSQLALSQALGYKSVGLISQAEIYHKQQHFNLEHLLKIAHILECHIEDFFQESVGE</sequence>
<dbReference type="AlphaFoldDB" id="A0A6G9VUL0"/>
<evidence type="ECO:0000313" key="1">
    <source>
        <dbReference type="EMBL" id="QIR76617.1"/>
    </source>
</evidence>
<dbReference type="GO" id="GO:0003677">
    <property type="term" value="F:DNA binding"/>
    <property type="evidence" value="ECO:0007669"/>
    <property type="project" value="InterPro"/>
</dbReference>
<dbReference type="InterPro" id="IPR010982">
    <property type="entry name" value="Lambda_DNA-bd_dom_sf"/>
</dbReference>
<protein>
    <submittedName>
        <fullName evidence="1">Helix-turn-helix transcriptional regulator</fullName>
    </submittedName>
</protein>
<dbReference type="Proteomes" id="UP000502831">
    <property type="component" value="Chromosome"/>
</dbReference>
<organism evidence="1 2">
    <name type="scientific">Sulfurospirillum diekertiae</name>
    <dbReference type="NCBI Taxonomy" id="1854492"/>
    <lineage>
        <taxon>Bacteria</taxon>
        <taxon>Pseudomonadati</taxon>
        <taxon>Campylobacterota</taxon>
        <taxon>Epsilonproteobacteria</taxon>
        <taxon>Campylobacterales</taxon>
        <taxon>Sulfurospirillaceae</taxon>
        <taxon>Sulfurospirillum</taxon>
    </lineage>
</organism>
<dbReference type="Gene3D" id="1.10.260.40">
    <property type="entry name" value="lambda repressor-like DNA-binding domains"/>
    <property type="match status" value="1"/>
</dbReference>
<dbReference type="SMART" id="SM00530">
    <property type="entry name" value="HTH_XRE"/>
    <property type="match status" value="1"/>
</dbReference>
<evidence type="ECO:0000313" key="2">
    <source>
        <dbReference type="Proteomes" id="UP000502831"/>
    </source>
</evidence>
<dbReference type="PROSITE" id="PS50943">
    <property type="entry name" value="HTH_CROC1"/>
    <property type="match status" value="1"/>
</dbReference>
<dbReference type="InterPro" id="IPR001387">
    <property type="entry name" value="Cro/C1-type_HTH"/>
</dbReference>
<accession>A0A6G9VUL0</accession>